<dbReference type="EMBL" id="KL197722">
    <property type="protein sequence ID" value="KDQ56451.1"/>
    <property type="molecule type" value="Genomic_DNA"/>
</dbReference>
<protein>
    <submittedName>
        <fullName evidence="1">Uncharacterized protein</fullName>
    </submittedName>
</protein>
<evidence type="ECO:0000313" key="2">
    <source>
        <dbReference type="Proteomes" id="UP000027265"/>
    </source>
</evidence>
<dbReference type="HOGENOM" id="CLU_041448_0_0_1"/>
<keyword evidence="2" id="KW-1185">Reference proteome</keyword>
<sequence length="255" mass="29327">MPTSDSKWGLELFQGWFTSARRYKLTPQTPVANFLEWAQSPEAARDVDNTRILSVSWMKGKGIPSHEYIVITLEHGSSLRLERNTDSWITAFRPKTRSNCKDTITFVSGYGRRGLDKRIAWATFDINVRPPLRRLIDLLRIISETADFYNMWTLNCWWYASCIWTNIIGSRQVNISGCSYDIVAQWRKVSGEDGKGVQDSPMKVARILQFIHVAGLQRALGDNEGPEMLNRISARISQEFESTYRASLRKWLTGR</sequence>
<gene>
    <name evidence="1" type="ORF">JAAARDRAFT_208129</name>
</gene>
<proteinExistence type="predicted"/>
<evidence type="ECO:0000313" key="1">
    <source>
        <dbReference type="EMBL" id="KDQ56451.1"/>
    </source>
</evidence>
<reference evidence="2" key="1">
    <citation type="journal article" date="2014" name="Proc. Natl. Acad. Sci. U.S.A.">
        <title>Extensive sampling of basidiomycete genomes demonstrates inadequacy of the white-rot/brown-rot paradigm for wood decay fungi.</title>
        <authorList>
            <person name="Riley R."/>
            <person name="Salamov A.A."/>
            <person name="Brown D.W."/>
            <person name="Nagy L.G."/>
            <person name="Floudas D."/>
            <person name="Held B.W."/>
            <person name="Levasseur A."/>
            <person name="Lombard V."/>
            <person name="Morin E."/>
            <person name="Otillar R."/>
            <person name="Lindquist E.A."/>
            <person name="Sun H."/>
            <person name="LaButti K.M."/>
            <person name="Schmutz J."/>
            <person name="Jabbour D."/>
            <person name="Luo H."/>
            <person name="Baker S.E."/>
            <person name="Pisabarro A.G."/>
            <person name="Walton J.D."/>
            <person name="Blanchette R.A."/>
            <person name="Henrissat B."/>
            <person name="Martin F."/>
            <person name="Cullen D."/>
            <person name="Hibbett D.S."/>
            <person name="Grigoriev I.V."/>
        </authorList>
    </citation>
    <scope>NUCLEOTIDE SEQUENCE [LARGE SCALE GENOMIC DNA]</scope>
    <source>
        <strain evidence="2">MUCL 33604</strain>
    </source>
</reference>
<dbReference type="Proteomes" id="UP000027265">
    <property type="component" value="Unassembled WGS sequence"/>
</dbReference>
<organism evidence="1 2">
    <name type="scientific">Jaapia argillacea MUCL 33604</name>
    <dbReference type="NCBI Taxonomy" id="933084"/>
    <lineage>
        <taxon>Eukaryota</taxon>
        <taxon>Fungi</taxon>
        <taxon>Dikarya</taxon>
        <taxon>Basidiomycota</taxon>
        <taxon>Agaricomycotina</taxon>
        <taxon>Agaricomycetes</taxon>
        <taxon>Agaricomycetidae</taxon>
        <taxon>Jaapiales</taxon>
        <taxon>Jaapiaceae</taxon>
        <taxon>Jaapia</taxon>
    </lineage>
</organism>
<dbReference type="AlphaFoldDB" id="A0A067Q1J9"/>
<dbReference type="InParanoid" id="A0A067Q1J9"/>
<name>A0A067Q1J9_9AGAM</name>
<accession>A0A067Q1J9</accession>